<dbReference type="RefSeq" id="WP_090790870.1">
    <property type="nucleotide sequence ID" value="NZ_BOND01000024.1"/>
</dbReference>
<dbReference type="SUPFAM" id="SSF50998">
    <property type="entry name" value="Quinoprotein alcohol dehydrogenase-like"/>
    <property type="match status" value="1"/>
</dbReference>
<sequence>MRLSGTPRDDAFLSYSHREDKQVVTLLQSALHRFAQPWWRRRVRRIFRDVTDLGAHPELLPALHKRLANADWLIVCASPAAAASYWVGEEITWWRTHRSTGRILLVRCSGELAWDRRARDFDWERSDAVPRALAGAFQHEPRWVDLSDLVGRRIGARDPRLRDAAADLLSTIHDRPKSDLVGEDRRRHRQAMRAVAAAATVFVLLLGVLTLAELRSARRAEDTRAGKLAEAALALVDQDVTLANLLAVEAYRLRPEPAQRAALLQVNAASPQLVATHHTASEITAVTSSATAMAAGTDSGVVHVWPIGAGTPARVATGLGRLDQVALSRDASTVAAAAGTEVVVWRADWAAPRRLPLDGADHLASVAVSPSGDRTVVSWARPQTPQHAPGIGVVDVVDTATGRVLLRREHPEWLLDVTMPDDRTVRGVRWEASDRVALDLDLRTLDPNGHRGVQPMRARTLFRPSADGSMWVANGFGHFTVLPAFGGGEDRGTRAKPPSRQAGTFTVTNDGHRIATIHSGHVYVLAARDSPGEYPDTTELSGFRNTSLVRFFDAHRLVSAGGRTVAFWDLRQVSRLAAVTGTSLRDLARFKQSPVVLPTGDGRFAVVADELGRSAYVVDLSDGHQRDAAPKDVGRPLWTDPAAERVLTATDKAVLEWLPRHGRLRTLDWLPPGQAEPPQAIAARPSDSSFVAVYRDGAVWAHEGGDGRPLRSIRPAATGSPPSAAVSADGSRVGLVGVGSPAVTVDTDSGEVRELDLHEAVGVAPAGPDGLIFTGVDGSVESVGSDGRATVAGPAEPGGTWELSEDGTVAARLRADGRILVRDLPSGERLGDLAMPMPASGIAMDLSPYNSVRMRFRPGHRDLLTVASGASLTRWDLDVASWRRIACELAGRDLGADEWRRAAGPDGVPEDLRCAR</sequence>
<dbReference type="Proteomes" id="UP000199632">
    <property type="component" value="Unassembled WGS sequence"/>
</dbReference>
<reference evidence="4" key="1">
    <citation type="submission" date="2016-10" db="EMBL/GenBank/DDBJ databases">
        <authorList>
            <person name="Varghese N."/>
            <person name="Submissions S."/>
        </authorList>
    </citation>
    <scope>NUCLEOTIDE SEQUENCE [LARGE SCALE GENOMIC DNA]</scope>
    <source>
        <strain evidence="4">DSM 44718</strain>
    </source>
</reference>
<evidence type="ECO:0000256" key="1">
    <source>
        <dbReference type="SAM" id="Phobius"/>
    </source>
</evidence>
<dbReference type="Pfam" id="PF13676">
    <property type="entry name" value="TIR_2"/>
    <property type="match status" value="1"/>
</dbReference>
<dbReference type="AlphaFoldDB" id="A0A1H3PFY6"/>
<gene>
    <name evidence="3" type="ORF">SAMN05421684_2839</name>
</gene>
<dbReference type="SUPFAM" id="SSF52200">
    <property type="entry name" value="Toll/Interleukin receptor TIR domain"/>
    <property type="match status" value="1"/>
</dbReference>
<evidence type="ECO:0000313" key="4">
    <source>
        <dbReference type="Proteomes" id="UP000199632"/>
    </source>
</evidence>
<keyword evidence="1" id="KW-0472">Membrane</keyword>
<name>A0A1H3PFY6_9ACTN</name>
<dbReference type="EMBL" id="FNQB01000001">
    <property type="protein sequence ID" value="SDY99735.1"/>
    <property type="molecule type" value="Genomic_DNA"/>
</dbReference>
<evidence type="ECO:0000313" key="3">
    <source>
        <dbReference type="EMBL" id="SDY99735.1"/>
    </source>
</evidence>
<keyword evidence="4" id="KW-1185">Reference proteome</keyword>
<dbReference type="SUPFAM" id="SSF63829">
    <property type="entry name" value="Calcium-dependent phosphotriesterase"/>
    <property type="match status" value="1"/>
</dbReference>
<dbReference type="InterPro" id="IPR015943">
    <property type="entry name" value="WD40/YVTN_repeat-like_dom_sf"/>
</dbReference>
<dbReference type="InterPro" id="IPR011047">
    <property type="entry name" value="Quinoprotein_ADH-like_sf"/>
</dbReference>
<dbReference type="OrthoDB" id="134501at2"/>
<protein>
    <submittedName>
        <fullName evidence="3">TIR domain-containing protein</fullName>
    </submittedName>
</protein>
<dbReference type="GO" id="GO:0007165">
    <property type="term" value="P:signal transduction"/>
    <property type="evidence" value="ECO:0007669"/>
    <property type="project" value="InterPro"/>
</dbReference>
<evidence type="ECO:0000259" key="2">
    <source>
        <dbReference type="Pfam" id="PF13676"/>
    </source>
</evidence>
<dbReference type="Gene3D" id="2.130.10.10">
    <property type="entry name" value="YVTN repeat-like/Quinoprotein amine dehydrogenase"/>
    <property type="match status" value="1"/>
</dbReference>
<dbReference type="STRING" id="137265.SAMN05421684_2839"/>
<feature type="domain" description="TIR" evidence="2">
    <location>
        <begin position="12"/>
        <end position="112"/>
    </location>
</feature>
<proteinExistence type="predicted"/>
<dbReference type="InterPro" id="IPR035897">
    <property type="entry name" value="Toll_tir_struct_dom_sf"/>
</dbReference>
<keyword evidence="1" id="KW-0812">Transmembrane</keyword>
<keyword evidence="1" id="KW-1133">Transmembrane helix</keyword>
<dbReference type="InterPro" id="IPR000157">
    <property type="entry name" value="TIR_dom"/>
</dbReference>
<dbReference type="Gene3D" id="3.40.50.10140">
    <property type="entry name" value="Toll/interleukin-1 receptor homology (TIR) domain"/>
    <property type="match status" value="1"/>
</dbReference>
<organism evidence="3 4">
    <name type="scientific">Asanoa ishikariensis</name>
    <dbReference type="NCBI Taxonomy" id="137265"/>
    <lineage>
        <taxon>Bacteria</taxon>
        <taxon>Bacillati</taxon>
        <taxon>Actinomycetota</taxon>
        <taxon>Actinomycetes</taxon>
        <taxon>Micromonosporales</taxon>
        <taxon>Micromonosporaceae</taxon>
        <taxon>Asanoa</taxon>
    </lineage>
</organism>
<feature type="transmembrane region" description="Helical" evidence="1">
    <location>
        <begin position="194"/>
        <end position="212"/>
    </location>
</feature>
<accession>A0A1H3PFY6</accession>